<name>A0A4Y2SAZ2_ARAVE</name>
<dbReference type="EMBL" id="BGPR01020344">
    <property type="protein sequence ID" value="GBN84420.1"/>
    <property type="molecule type" value="Genomic_DNA"/>
</dbReference>
<dbReference type="OrthoDB" id="6434793at2759"/>
<organism evidence="2 3">
    <name type="scientific">Araneus ventricosus</name>
    <name type="common">Orbweaver spider</name>
    <name type="synonym">Epeira ventricosa</name>
    <dbReference type="NCBI Taxonomy" id="182803"/>
    <lineage>
        <taxon>Eukaryota</taxon>
        <taxon>Metazoa</taxon>
        <taxon>Ecdysozoa</taxon>
        <taxon>Arthropoda</taxon>
        <taxon>Chelicerata</taxon>
        <taxon>Arachnida</taxon>
        <taxon>Araneae</taxon>
        <taxon>Araneomorphae</taxon>
        <taxon>Entelegynae</taxon>
        <taxon>Araneoidea</taxon>
        <taxon>Araneidae</taxon>
        <taxon>Araneus</taxon>
    </lineage>
</organism>
<proteinExistence type="predicted"/>
<dbReference type="PANTHER" id="PTHR46888:SF1">
    <property type="entry name" value="RIBONUCLEASE H"/>
    <property type="match status" value="1"/>
</dbReference>
<dbReference type="SUPFAM" id="SSF47353">
    <property type="entry name" value="Retrovirus capsid dimerization domain-like"/>
    <property type="match status" value="1"/>
</dbReference>
<dbReference type="PANTHER" id="PTHR46888">
    <property type="entry name" value="ZINC KNUCKLE DOMAINCONTAINING PROTEIN-RELATED"/>
    <property type="match status" value="1"/>
</dbReference>
<dbReference type="InterPro" id="IPR038269">
    <property type="entry name" value="SCAN_sf"/>
</dbReference>
<dbReference type="AlphaFoldDB" id="A0A4Y2SAZ2"/>
<comment type="caution">
    <text evidence="2">The sequence shown here is derived from an EMBL/GenBank/DDBJ whole genome shotgun (WGS) entry which is preliminary data.</text>
</comment>
<gene>
    <name evidence="2" type="ORF">AVEN_145254_1</name>
</gene>
<sequence length="185" mass="21481">MCVTTHFPYASRLSADYHQRARGANAGIHQNKVLLDCFKMKPETFRAKFTQHQRKPGALWKELVFELRNYFDGWVEGLNVKDFKGLKDLMIADQLKRLVSSEVKYHFLDEWGELIDPLVLAGKLDQYESVTGSRKINPVRVAERKPLERARPNSPKKEHPARGADYLPLVFSSIRPRIYDRIARN</sequence>
<dbReference type="Gene3D" id="1.10.4020.10">
    <property type="entry name" value="DNA breaking-rejoining enzymes"/>
    <property type="match status" value="1"/>
</dbReference>
<accession>A0A4Y2SAZ2</accession>
<evidence type="ECO:0000256" key="1">
    <source>
        <dbReference type="SAM" id="MobiDB-lite"/>
    </source>
</evidence>
<protein>
    <submittedName>
        <fullName evidence="2">Uncharacterized protein</fullName>
    </submittedName>
</protein>
<feature type="region of interest" description="Disordered" evidence="1">
    <location>
        <begin position="143"/>
        <end position="162"/>
    </location>
</feature>
<evidence type="ECO:0000313" key="2">
    <source>
        <dbReference type="EMBL" id="GBN84420.1"/>
    </source>
</evidence>
<keyword evidence="3" id="KW-1185">Reference proteome</keyword>
<evidence type="ECO:0000313" key="3">
    <source>
        <dbReference type="Proteomes" id="UP000499080"/>
    </source>
</evidence>
<reference evidence="2 3" key="1">
    <citation type="journal article" date="2019" name="Sci. Rep.">
        <title>Orb-weaving spider Araneus ventricosus genome elucidates the spidroin gene catalogue.</title>
        <authorList>
            <person name="Kono N."/>
            <person name="Nakamura H."/>
            <person name="Ohtoshi R."/>
            <person name="Moran D.A.P."/>
            <person name="Shinohara A."/>
            <person name="Yoshida Y."/>
            <person name="Fujiwara M."/>
            <person name="Mori M."/>
            <person name="Tomita M."/>
            <person name="Arakawa K."/>
        </authorList>
    </citation>
    <scope>NUCLEOTIDE SEQUENCE [LARGE SCALE GENOMIC DNA]</scope>
</reference>
<dbReference type="Proteomes" id="UP000499080">
    <property type="component" value="Unassembled WGS sequence"/>
</dbReference>